<sequence length="225" mass="25351">MLRKYVSRKSNLGGSVCSCGAQNTHTRSLTQLAIQKQEVCLDVVEVSVRSSLSSSLKRICARCLDQEQNIVDSDYGRCVVEKVLSITVRYLTDEPGVRCGAFETLSFLIERGFLDKATTEEVVCPVVEKLSRKPLETFDEELYAIFIHKLSIRAPKESLCRAEFDLRSLHTKIENHCYQLSPSLYDTRLPEASAFVVQPRPCDDATKGRPAGLYDARTETYDNDE</sequence>
<gene>
    <name evidence="2" type="ORF">AaeL_AAEL007629</name>
</gene>
<evidence type="ECO:0000313" key="3">
    <source>
        <dbReference type="Proteomes" id="UP000682892"/>
    </source>
</evidence>
<protein>
    <submittedName>
        <fullName evidence="2">AAEL007629-PA</fullName>
    </submittedName>
</protein>
<name>Q171I5_AEDAE</name>
<feature type="compositionally biased region" description="Basic and acidic residues" evidence="1">
    <location>
        <begin position="216"/>
        <end position="225"/>
    </location>
</feature>
<proteinExistence type="predicted"/>
<evidence type="ECO:0000256" key="1">
    <source>
        <dbReference type="SAM" id="MobiDB-lite"/>
    </source>
</evidence>
<evidence type="ECO:0000313" key="2">
    <source>
        <dbReference type="EMBL" id="EAT40662.1"/>
    </source>
</evidence>
<feature type="region of interest" description="Disordered" evidence="1">
    <location>
        <begin position="203"/>
        <end position="225"/>
    </location>
</feature>
<dbReference type="STRING" id="7159.Q171I5"/>
<dbReference type="PaxDb" id="7159-AAEL007629-PA"/>
<reference evidence="2" key="1">
    <citation type="submission" date="2005-10" db="EMBL/GenBank/DDBJ databases">
        <authorList>
            <person name="Loftus B.J."/>
            <person name="Nene V.M."/>
            <person name="Hannick L.I."/>
            <person name="Bidwell S."/>
            <person name="Haas B."/>
            <person name="Amedeo P."/>
            <person name="Orvis J."/>
            <person name="Wortman J.R."/>
            <person name="White O.R."/>
            <person name="Salzberg S."/>
            <person name="Shumway M."/>
            <person name="Koo H."/>
            <person name="Zhao Y."/>
            <person name="Holmes M."/>
            <person name="Miller J."/>
            <person name="Schatz M."/>
            <person name="Pop M."/>
            <person name="Pai G."/>
            <person name="Utterback T."/>
            <person name="Rogers Y.-H."/>
            <person name="Kravitz S."/>
            <person name="Fraser C.M."/>
        </authorList>
    </citation>
    <scope>NUCLEOTIDE SEQUENCE</scope>
    <source>
        <strain evidence="2">Liverpool</strain>
    </source>
</reference>
<reference evidence="2" key="3">
    <citation type="submission" date="2012-09" db="EMBL/GenBank/DDBJ databases">
        <authorList>
            <consortium name="VectorBase"/>
        </authorList>
    </citation>
    <scope>NUCLEOTIDE SEQUENCE</scope>
    <source>
        <strain evidence="2">Liverpool</strain>
    </source>
</reference>
<organism evidence="2 3">
    <name type="scientific">Aedes aegypti</name>
    <name type="common">Yellowfever mosquito</name>
    <name type="synonym">Culex aegypti</name>
    <dbReference type="NCBI Taxonomy" id="7159"/>
    <lineage>
        <taxon>Eukaryota</taxon>
        <taxon>Metazoa</taxon>
        <taxon>Ecdysozoa</taxon>
        <taxon>Arthropoda</taxon>
        <taxon>Hexapoda</taxon>
        <taxon>Insecta</taxon>
        <taxon>Pterygota</taxon>
        <taxon>Neoptera</taxon>
        <taxon>Endopterygota</taxon>
        <taxon>Diptera</taxon>
        <taxon>Nematocera</taxon>
        <taxon>Culicoidea</taxon>
        <taxon>Culicidae</taxon>
        <taxon>Culicinae</taxon>
        <taxon>Aedini</taxon>
        <taxon>Aedes</taxon>
        <taxon>Stegomyia</taxon>
    </lineage>
</organism>
<dbReference type="HOGENOM" id="CLU_1230790_0_0_1"/>
<dbReference type="Proteomes" id="UP000682892">
    <property type="component" value="Unassembled WGS sequence"/>
</dbReference>
<dbReference type="AlphaFoldDB" id="Q171I5"/>
<dbReference type="VEuPathDB" id="VectorBase:AAEL007631"/>
<accession>Q171I5</accession>
<dbReference type="EMBL" id="CH477453">
    <property type="protein sequence ID" value="EAT40662.1"/>
    <property type="molecule type" value="Genomic_DNA"/>
</dbReference>
<reference evidence="2" key="2">
    <citation type="journal article" date="2007" name="Science">
        <title>Genome sequence of Aedes aegypti, a major arbovirus vector.</title>
        <authorList>
            <person name="Nene V."/>
            <person name="Wortman J.R."/>
            <person name="Lawson D."/>
            <person name="Haas B."/>
            <person name="Kodira C."/>
            <person name="Tu Z.J."/>
            <person name="Loftus B."/>
            <person name="Xi Z."/>
            <person name="Megy K."/>
            <person name="Grabherr M."/>
            <person name="Ren Q."/>
            <person name="Zdobnov E.M."/>
            <person name="Lobo N.F."/>
            <person name="Campbell K.S."/>
            <person name="Brown S.E."/>
            <person name="Bonaldo M.F."/>
            <person name="Zhu J."/>
            <person name="Sinkins S.P."/>
            <person name="Hogenkamp D.G."/>
            <person name="Amedeo P."/>
            <person name="Arensburger P."/>
            <person name="Atkinson P.W."/>
            <person name="Bidwell S."/>
            <person name="Biedler J."/>
            <person name="Birney E."/>
            <person name="Bruggner R.V."/>
            <person name="Costas J."/>
            <person name="Coy M.R."/>
            <person name="Crabtree J."/>
            <person name="Crawford M."/>
            <person name="Debruyn B."/>
            <person name="Decaprio D."/>
            <person name="Eiglmeier K."/>
            <person name="Eisenstadt E."/>
            <person name="El-Dorry H."/>
            <person name="Gelbart W.M."/>
            <person name="Gomes S.L."/>
            <person name="Hammond M."/>
            <person name="Hannick L.I."/>
            <person name="Hogan J.R."/>
            <person name="Holmes M.H."/>
            <person name="Jaffe D."/>
            <person name="Johnston J.S."/>
            <person name="Kennedy R.C."/>
            <person name="Koo H."/>
            <person name="Kravitz S."/>
            <person name="Kriventseva E.V."/>
            <person name="Kulp D."/>
            <person name="Labutti K."/>
            <person name="Lee E."/>
            <person name="Li S."/>
            <person name="Lovin D.D."/>
            <person name="Mao C."/>
            <person name="Mauceli E."/>
            <person name="Menck C.F."/>
            <person name="Miller J.R."/>
            <person name="Montgomery P."/>
            <person name="Mori A."/>
            <person name="Nascimento A.L."/>
            <person name="Naveira H.F."/>
            <person name="Nusbaum C."/>
            <person name="O'leary S."/>
            <person name="Orvis J."/>
            <person name="Pertea M."/>
            <person name="Quesneville H."/>
            <person name="Reidenbach K.R."/>
            <person name="Rogers Y.H."/>
            <person name="Roth C.W."/>
            <person name="Schneider J.R."/>
            <person name="Schatz M."/>
            <person name="Shumway M."/>
            <person name="Stanke M."/>
            <person name="Stinson E.O."/>
            <person name="Tubio J.M."/>
            <person name="Vanzee J.P."/>
            <person name="Verjovski-Almeida S."/>
            <person name="Werner D."/>
            <person name="White O."/>
            <person name="Wyder S."/>
            <person name="Zeng Q."/>
            <person name="Zhao Q."/>
            <person name="Zhao Y."/>
            <person name="Hill C.A."/>
            <person name="Raikhel A.S."/>
            <person name="Soares M.B."/>
            <person name="Knudson D.L."/>
            <person name="Lee N.H."/>
            <person name="Galagan J."/>
            <person name="Salzberg S.L."/>
            <person name="Paulsen I.T."/>
            <person name="Dimopoulos G."/>
            <person name="Collins F.H."/>
            <person name="Birren B."/>
            <person name="Fraser-Liggett C.M."/>
            <person name="Severson D.W."/>
        </authorList>
    </citation>
    <scope>NUCLEOTIDE SEQUENCE [LARGE SCALE GENOMIC DNA]</scope>
    <source>
        <strain evidence="2">Liverpool</strain>
    </source>
</reference>
<dbReference type="eggNOG" id="ENOG502TB0M">
    <property type="taxonomic scope" value="Eukaryota"/>
</dbReference>